<dbReference type="EMBL" id="MDYQ01000094">
    <property type="protein sequence ID" value="PRP82821.1"/>
    <property type="molecule type" value="Genomic_DNA"/>
</dbReference>
<comment type="caution">
    <text evidence="1">The sequence shown here is derived from an EMBL/GenBank/DDBJ whole genome shotgun (WGS) entry which is preliminary data.</text>
</comment>
<dbReference type="InParanoid" id="A0A2P6NFX2"/>
<dbReference type="AlphaFoldDB" id="A0A2P6NFX2"/>
<keyword evidence="2" id="KW-1185">Reference proteome</keyword>
<gene>
    <name evidence="1" type="ORF">PROFUN_04684</name>
</gene>
<organism evidence="1 2">
    <name type="scientific">Planoprotostelium fungivorum</name>
    <dbReference type="NCBI Taxonomy" id="1890364"/>
    <lineage>
        <taxon>Eukaryota</taxon>
        <taxon>Amoebozoa</taxon>
        <taxon>Evosea</taxon>
        <taxon>Variosea</taxon>
        <taxon>Cavosteliida</taxon>
        <taxon>Cavosteliaceae</taxon>
        <taxon>Planoprotostelium</taxon>
    </lineage>
</organism>
<sequence>MQDRHRRTSNLEWTHFKEDFPDVLKLTSKLEGRTALNWTNNRSICVAVDGREVADPMEMGNLRRGRYDWLALRARDQ</sequence>
<proteinExistence type="predicted"/>
<name>A0A2P6NFX2_9EUKA</name>
<evidence type="ECO:0000313" key="1">
    <source>
        <dbReference type="EMBL" id="PRP82821.1"/>
    </source>
</evidence>
<evidence type="ECO:0000313" key="2">
    <source>
        <dbReference type="Proteomes" id="UP000241769"/>
    </source>
</evidence>
<accession>A0A2P6NFX2</accession>
<dbReference type="Proteomes" id="UP000241769">
    <property type="component" value="Unassembled WGS sequence"/>
</dbReference>
<protein>
    <submittedName>
        <fullName evidence="1">Uncharacterized protein</fullName>
    </submittedName>
</protein>
<reference evidence="1 2" key="1">
    <citation type="journal article" date="2018" name="Genome Biol. Evol.">
        <title>Multiple Roots of Fruiting Body Formation in Amoebozoa.</title>
        <authorList>
            <person name="Hillmann F."/>
            <person name="Forbes G."/>
            <person name="Novohradska S."/>
            <person name="Ferling I."/>
            <person name="Riege K."/>
            <person name="Groth M."/>
            <person name="Westermann M."/>
            <person name="Marz M."/>
            <person name="Spaller T."/>
            <person name="Winckler T."/>
            <person name="Schaap P."/>
            <person name="Glockner G."/>
        </authorList>
    </citation>
    <scope>NUCLEOTIDE SEQUENCE [LARGE SCALE GENOMIC DNA]</scope>
    <source>
        <strain evidence="1 2">Jena</strain>
    </source>
</reference>